<protein>
    <recommendedName>
        <fullName evidence="3">Carboxypeptidase-like regulatory domain-containing protein</fullName>
    </recommendedName>
</protein>
<sequence>MQLIFILLALWGIALPRVHGIVKDRDGRPIPSVLVASGDHFSVSNNSGEFTVLLNEDRNLTFQSLGFFTKDFLVKDPEQPIEIIMESLTYELPEFELVSLTAHQIVENSAALFWKAYHWFPSTTRYEYGNEVVIHSGSTKKEAKRFAVFDRYKAHVRKGFPQFSIHDMQVEDSSFWKENENLILNNGFWLSNNFFYEAGSMPSFFFGPNMKKYAYELDGEFENHYRILVKSKSNRQHEDGEIWIDKHTFKIQKITVWKNEKGLRAYFLTSNLASKNLAGISAHLKEETIHFELDEVDSKYVIKNVSHKRRIQMDFKGQPSVTLVENSKLNLLTILSKTLLVGTGFQEQTGSFFDVWANPNPYPGLHGYRISFDK</sequence>
<dbReference type="EMBL" id="FNQC01000001">
    <property type="protein sequence ID" value="SDY47494.1"/>
    <property type="molecule type" value="Genomic_DNA"/>
</dbReference>
<evidence type="ECO:0008006" key="3">
    <source>
        <dbReference type="Google" id="ProtNLM"/>
    </source>
</evidence>
<comment type="caution">
    <text evidence="1">The sequence shown here is derived from an EMBL/GenBank/DDBJ whole genome shotgun (WGS) entry which is preliminary data.</text>
</comment>
<dbReference type="InterPro" id="IPR008969">
    <property type="entry name" value="CarboxyPept-like_regulatory"/>
</dbReference>
<reference evidence="1 2" key="1">
    <citation type="submission" date="2016-10" db="EMBL/GenBank/DDBJ databases">
        <authorList>
            <person name="Varghese N."/>
            <person name="Submissions S."/>
        </authorList>
    </citation>
    <scope>NUCLEOTIDE SEQUENCE [LARGE SCALE GENOMIC DNA]</scope>
    <source>
        <strain evidence="1 2">DSM 17997</strain>
    </source>
</reference>
<proteinExistence type="predicted"/>
<organism evidence="1 2">
    <name type="scientific">Rhodonellum ikkaensis</name>
    <dbReference type="NCBI Taxonomy" id="336829"/>
    <lineage>
        <taxon>Bacteria</taxon>
        <taxon>Pseudomonadati</taxon>
        <taxon>Bacteroidota</taxon>
        <taxon>Cytophagia</taxon>
        <taxon>Cytophagales</taxon>
        <taxon>Cytophagaceae</taxon>
        <taxon>Rhodonellum</taxon>
    </lineage>
</organism>
<dbReference type="RefSeq" id="WP_019596073.1">
    <property type="nucleotide sequence ID" value="NZ_FNQC01000001.1"/>
</dbReference>
<gene>
    <name evidence="1" type="ORF">SAMN05444412_101266</name>
</gene>
<name>A0A1H3K7K2_9BACT</name>
<accession>A0A1H3K7K2</accession>
<dbReference type="SUPFAM" id="SSF49464">
    <property type="entry name" value="Carboxypeptidase regulatory domain-like"/>
    <property type="match status" value="1"/>
</dbReference>
<evidence type="ECO:0000313" key="1">
    <source>
        <dbReference type="EMBL" id="SDY47494.1"/>
    </source>
</evidence>
<keyword evidence="2" id="KW-1185">Reference proteome</keyword>
<evidence type="ECO:0000313" key="2">
    <source>
        <dbReference type="Proteomes" id="UP000199663"/>
    </source>
</evidence>
<dbReference type="Proteomes" id="UP000199663">
    <property type="component" value="Unassembled WGS sequence"/>
</dbReference>